<dbReference type="Proteomes" id="UP000184447">
    <property type="component" value="Unassembled WGS sequence"/>
</dbReference>
<evidence type="ECO:0000313" key="1">
    <source>
        <dbReference type="EMBL" id="SHI05952.1"/>
    </source>
</evidence>
<accession>A0A1M5Y1R9</accession>
<gene>
    <name evidence="1" type="ORF">SAMN02745207_04122</name>
</gene>
<proteinExistence type="predicted"/>
<reference evidence="1 2" key="1">
    <citation type="submission" date="2016-11" db="EMBL/GenBank/DDBJ databases">
        <authorList>
            <person name="Jaros S."/>
            <person name="Januszkiewicz K."/>
            <person name="Wedrychowicz H."/>
        </authorList>
    </citation>
    <scope>NUCLEOTIDE SEQUENCE [LARGE SCALE GENOMIC DNA]</scope>
    <source>
        <strain evidence="1 2">DSM 8605</strain>
    </source>
</reference>
<dbReference type="RefSeq" id="WP_073340909.1">
    <property type="nucleotide sequence ID" value="NZ_FQXM01000048.1"/>
</dbReference>
<name>A0A1M5Y1R9_9CLOT</name>
<protein>
    <submittedName>
        <fullName evidence="1">Uncharacterized protein</fullName>
    </submittedName>
</protein>
<sequence>MEDKRISVKYIENRNADKDDSAGIIVSVFDKEILIGVTEKHGGDAEVSLNIEMAKELLNAINSAIELANIK</sequence>
<dbReference type="EMBL" id="FQXM01000048">
    <property type="protein sequence ID" value="SHI05952.1"/>
    <property type="molecule type" value="Genomic_DNA"/>
</dbReference>
<organism evidence="1 2">
    <name type="scientific">Clostridium grantii DSM 8605</name>
    <dbReference type="NCBI Taxonomy" id="1121316"/>
    <lineage>
        <taxon>Bacteria</taxon>
        <taxon>Bacillati</taxon>
        <taxon>Bacillota</taxon>
        <taxon>Clostridia</taxon>
        <taxon>Eubacteriales</taxon>
        <taxon>Clostridiaceae</taxon>
        <taxon>Clostridium</taxon>
    </lineage>
</organism>
<dbReference type="AlphaFoldDB" id="A0A1M5Y1R9"/>
<evidence type="ECO:0000313" key="2">
    <source>
        <dbReference type="Proteomes" id="UP000184447"/>
    </source>
</evidence>
<keyword evidence="2" id="KW-1185">Reference proteome</keyword>